<organism evidence="1 2">
    <name type="scientific">Zalaria obscura</name>
    <dbReference type="NCBI Taxonomy" id="2024903"/>
    <lineage>
        <taxon>Eukaryota</taxon>
        <taxon>Fungi</taxon>
        <taxon>Dikarya</taxon>
        <taxon>Ascomycota</taxon>
        <taxon>Pezizomycotina</taxon>
        <taxon>Dothideomycetes</taxon>
        <taxon>Dothideomycetidae</taxon>
        <taxon>Dothideales</taxon>
        <taxon>Zalariaceae</taxon>
        <taxon>Zalaria</taxon>
    </lineage>
</organism>
<gene>
    <name evidence="1" type="ORF">M8818_003534</name>
</gene>
<comment type="caution">
    <text evidence="1">The sequence shown here is derived from an EMBL/GenBank/DDBJ whole genome shotgun (WGS) entry which is preliminary data.</text>
</comment>
<dbReference type="Proteomes" id="UP001320706">
    <property type="component" value="Unassembled WGS sequence"/>
</dbReference>
<accession>A0ACC3SEZ5</accession>
<dbReference type="EMBL" id="JAMKPW020000015">
    <property type="protein sequence ID" value="KAK8210364.1"/>
    <property type="molecule type" value="Genomic_DNA"/>
</dbReference>
<proteinExistence type="predicted"/>
<name>A0ACC3SEZ5_9PEZI</name>
<keyword evidence="2" id="KW-1185">Reference proteome</keyword>
<evidence type="ECO:0000313" key="2">
    <source>
        <dbReference type="Proteomes" id="UP001320706"/>
    </source>
</evidence>
<reference evidence="1" key="1">
    <citation type="submission" date="2024-02" db="EMBL/GenBank/DDBJ databases">
        <title>Metagenome Assembled Genome of Zalaria obscura JY119.</title>
        <authorList>
            <person name="Vighnesh L."/>
            <person name="Jagadeeshwari U."/>
            <person name="Venkata Ramana C."/>
            <person name="Sasikala C."/>
        </authorList>
    </citation>
    <scope>NUCLEOTIDE SEQUENCE</scope>
    <source>
        <strain evidence="1">JY119</strain>
    </source>
</reference>
<protein>
    <submittedName>
        <fullName evidence="1">Uncharacterized protein</fullName>
    </submittedName>
</protein>
<sequence length="168" mass="18823">MAEKRVGSPPGPSRPTIHTNAMPNRDTKDNALIFLESHKDETGINLSQNEGFTRSLRRRIDMRVMPFLCLCYTVNFLDKVLLNVSHTSKMWEAQLTGRSIPCCQVARHLSCGVGYRDRMSRSAHQLSRSLSRPHNQWSIRGRHSTCCSAANTSLEQSKPLDSPTGTAV</sequence>
<evidence type="ECO:0000313" key="1">
    <source>
        <dbReference type="EMBL" id="KAK8210364.1"/>
    </source>
</evidence>